<evidence type="ECO:0000313" key="11">
    <source>
        <dbReference type="EMBL" id="MFC0561781.1"/>
    </source>
</evidence>
<dbReference type="InterPro" id="IPR027304">
    <property type="entry name" value="Trigger_fact/SurA_dom_sf"/>
</dbReference>
<dbReference type="SUPFAM" id="SSF109998">
    <property type="entry name" value="Triger factor/SurA peptide-binding domain-like"/>
    <property type="match status" value="1"/>
</dbReference>
<sequence length="298" mass="33548">MKKQMIAVVGLACMTALVACNNDEGKTNGTPVAVVAGQEITESEFVDTLKERYGAQTLEIMIQEMILDNAIETVGVTDEEVEEELNTLRTELRAEDNDALLNTLETQFNLSFETVDDFIDEYLRPHLVVQKLATEGVEVTEEEKLAFYEENEEQFPERIRASHILVEDEGTANEVLEKLEAGEDFAELAIEYSTDPGSGARGGDLDFFGRGQMVPPFEEAAFALEIDEISEPVESDYGFHIIKLTDRQDSYQDYADQIEQTLIAQRSKSREAVMAELLEETNVEIKDSRYADLFKTEE</sequence>
<accession>A0ABV6NLY0</accession>
<comment type="function">
    <text evidence="7">Plays a major role in protein secretion by helping the post-translocational extracellular folding of several secreted proteins.</text>
</comment>
<feature type="domain" description="PpiC" evidence="10">
    <location>
        <begin position="156"/>
        <end position="246"/>
    </location>
</feature>
<dbReference type="Pfam" id="PF13616">
    <property type="entry name" value="Rotamase_3"/>
    <property type="match status" value="1"/>
</dbReference>
<comment type="similarity">
    <text evidence="2 7">Belongs to the PrsA family.</text>
</comment>
<keyword evidence="12" id="KW-1185">Reference proteome</keyword>
<proteinExistence type="inferred from homology"/>
<evidence type="ECO:0000256" key="1">
    <source>
        <dbReference type="ARBA" id="ARBA00004193"/>
    </source>
</evidence>
<evidence type="ECO:0000259" key="10">
    <source>
        <dbReference type="PROSITE" id="PS50198"/>
    </source>
</evidence>
<keyword evidence="7 9" id="KW-0732">Signal</keyword>
<evidence type="ECO:0000256" key="8">
    <source>
        <dbReference type="PROSITE-ProRule" id="PRU00278"/>
    </source>
</evidence>
<dbReference type="EC" id="5.2.1.8" evidence="7"/>
<keyword evidence="3 7" id="KW-1003">Cell membrane</keyword>
<feature type="chain" id="PRO_5047420154" description="Foldase protein PrsA" evidence="9">
    <location>
        <begin position="20"/>
        <end position="298"/>
    </location>
</feature>
<evidence type="ECO:0000256" key="7">
    <source>
        <dbReference type="HAMAP-Rule" id="MF_01145"/>
    </source>
</evidence>
<dbReference type="Proteomes" id="UP001589833">
    <property type="component" value="Unassembled WGS sequence"/>
</dbReference>
<dbReference type="InterPro" id="IPR023059">
    <property type="entry name" value="Foldase_PrsA"/>
</dbReference>
<dbReference type="InterPro" id="IPR050245">
    <property type="entry name" value="PrsA_foldase"/>
</dbReference>
<comment type="caution">
    <text evidence="11">The sequence shown here is derived from an EMBL/GenBank/DDBJ whole genome shotgun (WGS) entry which is preliminary data.</text>
</comment>
<dbReference type="PROSITE" id="PS51257">
    <property type="entry name" value="PROKAR_LIPOPROTEIN"/>
    <property type="match status" value="1"/>
</dbReference>
<dbReference type="InterPro" id="IPR046357">
    <property type="entry name" value="PPIase_dom_sf"/>
</dbReference>
<evidence type="ECO:0000313" key="12">
    <source>
        <dbReference type="Proteomes" id="UP001589833"/>
    </source>
</evidence>
<keyword evidence="4 7" id="KW-0472">Membrane</keyword>
<evidence type="ECO:0000256" key="5">
    <source>
        <dbReference type="ARBA" id="ARBA00023139"/>
    </source>
</evidence>
<reference evidence="11 12" key="1">
    <citation type="submission" date="2024-09" db="EMBL/GenBank/DDBJ databases">
        <authorList>
            <person name="Sun Q."/>
            <person name="Mori K."/>
        </authorList>
    </citation>
    <scope>NUCLEOTIDE SEQUENCE [LARGE SCALE GENOMIC DNA]</scope>
    <source>
        <strain evidence="11 12">NCAIM B.02301</strain>
    </source>
</reference>
<name>A0ABV6NLY0_9BACI</name>
<comment type="subcellular location">
    <subcellularLocation>
        <location evidence="1 7">Cell membrane</location>
        <topology evidence="1 7">Lipid-anchor</topology>
    </subcellularLocation>
</comment>
<feature type="signal peptide" evidence="9">
    <location>
        <begin position="1"/>
        <end position="19"/>
    </location>
</feature>
<evidence type="ECO:0000256" key="3">
    <source>
        <dbReference type="ARBA" id="ARBA00022475"/>
    </source>
</evidence>
<dbReference type="GO" id="GO:0003755">
    <property type="term" value="F:peptidyl-prolyl cis-trans isomerase activity"/>
    <property type="evidence" value="ECO:0007669"/>
    <property type="project" value="UniProtKB-EC"/>
</dbReference>
<dbReference type="InterPro" id="IPR000297">
    <property type="entry name" value="PPIase_PpiC"/>
</dbReference>
<keyword evidence="6 7" id="KW-0449">Lipoprotein</keyword>
<gene>
    <name evidence="7" type="primary">prsA</name>
    <name evidence="11" type="ORF">ACFFH4_23140</name>
</gene>
<keyword evidence="7 8" id="KW-0413">Isomerase</keyword>
<evidence type="ECO:0000256" key="6">
    <source>
        <dbReference type="ARBA" id="ARBA00023288"/>
    </source>
</evidence>
<dbReference type="RefSeq" id="WP_273843791.1">
    <property type="nucleotide sequence ID" value="NZ_JAQQWT010000007.1"/>
</dbReference>
<dbReference type="PANTHER" id="PTHR47245:SF2">
    <property type="entry name" value="PEPTIDYL-PROLYL CIS-TRANS ISOMERASE HP_0175-RELATED"/>
    <property type="match status" value="1"/>
</dbReference>
<dbReference type="HAMAP" id="MF_01145">
    <property type="entry name" value="Foldase_PrsA"/>
    <property type="match status" value="1"/>
</dbReference>
<comment type="catalytic activity">
    <reaction evidence="7">
        <text>[protein]-peptidylproline (omega=180) = [protein]-peptidylproline (omega=0)</text>
        <dbReference type="Rhea" id="RHEA:16237"/>
        <dbReference type="Rhea" id="RHEA-COMP:10747"/>
        <dbReference type="Rhea" id="RHEA-COMP:10748"/>
        <dbReference type="ChEBI" id="CHEBI:83833"/>
        <dbReference type="ChEBI" id="CHEBI:83834"/>
        <dbReference type="EC" id="5.2.1.8"/>
    </reaction>
</comment>
<organism evidence="11 12">
    <name type="scientific">Halalkalibacter alkalisediminis</name>
    <dbReference type="NCBI Taxonomy" id="935616"/>
    <lineage>
        <taxon>Bacteria</taxon>
        <taxon>Bacillati</taxon>
        <taxon>Bacillota</taxon>
        <taxon>Bacilli</taxon>
        <taxon>Bacillales</taxon>
        <taxon>Bacillaceae</taxon>
        <taxon>Halalkalibacter</taxon>
    </lineage>
</organism>
<dbReference type="EMBL" id="JBHLTR010000082">
    <property type="protein sequence ID" value="MFC0561781.1"/>
    <property type="molecule type" value="Genomic_DNA"/>
</dbReference>
<evidence type="ECO:0000256" key="4">
    <source>
        <dbReference type="ARBA" id="ARBA00023136"/>
    </source>
</evidence>
<keyword evidence="5 7" id="KW-0564">Palmitate</keyword>
<dbReference type="PANTHER" id="PTHR47245">
    <property type="entry name" value="PEPTIDYLPROLYL ISOMERASE"/>
    <property type="match status" value="1"/>
</dbReference>
<evidence type="ECO:0000256" key="2">
    <source>
        <dbReference type="ARBA" id="ARBA00006071"/>
    </source>
</evidence>
<dbReference type="Gene3D" id="3.10.50.40">
    <property type="match status" value="1"/>
</dbReference>
<evidence type="ECO:0000256" key="9">
    <source>
        <dbReference type="SAM" id="SignalP"/>
    </source>
</evidence>
<protein>
    <recommendedName>
        <fullName evidence="7">Foldase protein PrsA</fullName>
        <ecNumber evidence="7">5.2.1.8</ecNumber>
    </recommendedName>
</protein>
<keyword evidence="7 8" id="KW-0697">Rotamase</keyword>
<dbReference type="SUPFAM" id="SSF54534">
    <property type="entry name" value="FKBP-like"/>
    <property type="match status" value="1"/>
</dbReference>
<dbReference type="PROSITE" id="PS50198">
    <property type="entry name" value="PPIC_PPIASE_2"/>
    <property type="match status" value="1"/>
</dbReference>